<feature type="signal peptide" evidence="3">
    <location>
        <begin position="1"/>
        <end position="36"/>
    </location>
</feature>
<feature type="chain" id="PRO_5045460075" evidence="3">
    <location>
        <begin position="37"/>
        <end position="345"/>
    </location>
</feature>
<dbReference type="InterPro" id="IPR050555">
    <property type="entry name" value="Bact_Solute-Bind_Prot2"/>
</dbReference>
<dbReference type="InterPro" id="IPR025997">
    <property type="entry name" value="SBP_2_dom"/>
</dbReference>
<sequence>MIKQKTGAAASRTRSAALALTLVLSATIGFALPAAAADKVRIAMVVKSLGNGFFDAAHEGAKEAAKQLGDVDIIYTGPTTPTAEGQIEIVNSLISQKVDAIVISANDANALVPITKKAMQRGIKVLSFDSGIAKGGRLMQLNPSNAELIGVKQIQMASDAIGGAGEVAILSATAQATNQNIWIGEMKKALAKPEFAKIKLIATVYGDDQSDKSYREAIGLLRSNPNLKAIIAPTTVGINAAGKAVVDEKLVGKVYVTGLGLPSEMAGHVKSGAVKSFAIWNPIDLGYAATYAAYQFVKGKAQGKDGESISVGRMGSIKLDAAGEAALAPPFTYDASNVDKFAKIF</sequence>
<comment type="caution">
    <text evidence="5">The sequence shown here is derived from an EMBL/GenBank/DDBJ whole genome shotgun (WGS) entry which is preliminary data.</text>
</comment>
<dbReference type="PANTHER" id="PTHR30036:SF8">
    <property type="entry name" value="ABC-TYPE SUGAR TRANSPORT SYSTEM PERIPLASMIC COMPONENT-LIKE PROTEIN"/>
    <property type="match status" value="1"/>
</dbReference>
<accession>A0ABW8ZD66</accession>
<dbReference type="PANTHER" id="PTHR30036">
    <property type="entry name" value="D-XYLOSE-BINDING PERIPLASMIC PROTEIN"/>
    <property type="match status" value="1"/>
</dbReference>
<evidence type="ECO:0000313" key="5">
    <source>
        <dbReference type="EMBL" id="MFL9880475.1"/>
    </source>
</evidence>
<name>A0ABW8ZD66_9BURK</name>
<comment type="subcellular location">
    <subcellularLocation>
        <location evidence="1">Periplasm</location>
    </subcellularLocation>
</comment>
<dbReference type="Proteomes" id="UP001629214">
    <property type="component" value="Unassembled WGS sequence"/>
</dbReference>
<keyword evidence="3" id="KW-0732">Signal</keyword>
<feature type="domain" description="Periplasmic binding protein" evidence="4">
    <location>
        <begin position="42"/>
        <end position="300"/>
    </location>
</feature>
<reference evidence="5 6" key="1">
    <citation type="journal article" date="2024" name="Chem. Sci.">
        <title>Discovery of megapolipeptins by genome mining of a Burkholderiales bacteria collection.</title>
        <authorList>
            <person name="Paulo B.S."/>
            <person name="Recchia M.J.J."/>
            <person name="Lee S."/>
            <person name="Fergusson C.H."/>
            <person name="Romanowski S.B."/>
            <person name="Hernandez A."/>
            <person name="Krull N."/>
            <person name="Liu D.Y."/>
            <person name="Cavanagh H."/>
            <person name="Bos A."/>
            <person name="Gray C.A."/>
            <person name="Murphy B.T."/>
            <person name="Linington R.G."/>
            <person name="Eustaquio A.S."/>
        </authorList>
    </citation>
    <scope>NUCLEOTIDE SEQUENCE [LARGE SCALE GENOMIC DNA]</scope>
    <source>
        <strain evidence="5 6">RL21-008-BIB-B</strain>
    </source>
</reference>
<dbReference type="Gene3D" id="3.40.50.2300">
    <property type="match status" value="2"/>
</dbReference>
<gene>
    <name evidence="5" type="primary">rhaS</name>
    <name evidence="5" type="ORF">PQR63_18905</name>
</gene>
<dbReference type="SUPFAM" id="SSF53822">
    <property type="entry name" value="Periplasmic binding protein-like I"/>
    <property type="match status" value="1"/>
</dbReference>
<dbReference type="RefSeq" id="WP_408169508.1">
    <property type="nucleotide sequence ID" value="NZ_JAQQFR010000013.1"/>
</dbReference>
<dbReference type="Pfam" id="PF13407">
    <property type="entry name" value="Peripla_BP_4"/>
    <property type="match status" value="1"/>
</dbReference>
<dbReference type="CDD" id="cd20000">
    <property type="entry name" value="PBP1_ABC_rhamnose"/>
    <property type="match status" value="1"/>
</dbReference>
<evidence type="ECO:0000256" key="1">
    <source>
        <dbReference type="ARBA" id="ARBA00004418"/>
    </source>
</evidence>
<evidence type="ECO:0000256" key="3">
    <source>
        <dbReference type="SAM" id="SignalP"/>
    </source>
</evidence>
<organism evidence="5 6">
    <name type="scientific">Herbaspirillum rhizosphaerae</name>
    <dbReference type="NCBI Taxonomy" id="346179"/>
    <lineage>
        <taxon>Bacteria</taxon>
        <taxon>Pseudomonadati</taxon>
        <taxon>Pseudomonadota</taxon>
        <taxon>Betaproteobacteria</taxon>
        <taxon>Burkholderiales</taxon>
        <taxon>Oxalobacteraceae</taxon>
        <taxon>Herbaspirillum</taxon>
    </lineage>
</organism>
<protein>
    <submittedName>
        <fullName evidence="5">Rhamnose ABC transporter substrate-binding protein</fullName>
    </submittedName>
</protein>
<evidence type="ECO:0000256" key="2">
    <source>
        <dbReference type="ARBA" id="ARBA00007639"/>
    </source>
</evidence>
<evidence type="ECO:0000313" key="6">
    <source>
        <dbReference type="Proteomes" id="UP001629214"/>
    </source>
</evidence>
<comment type="similarity">
    <text evidence="2">Belongs to the bacterial solute-binding protein 2 family.</text>
</comment>
<dbReference type="NCBIfam" id="TIGR02637">
    <property type="entry name" value="RhaS"/>
    <property type="match status" value="1"/>
</dbReference>
<keyword evidence="6" id="KW-1185">Reference proteome</keyword>
<dbReference type="EMBL" id="JAQQFR010000013">
    <property type="protein sequence ID" value="MFL9880475.1"/>
    <property type="molecule type" value="Genomic_DNA"/>
</dbReference>
<proteinExistence type="inferred from homology"/>
<evidence type="ECO:0000259" key="4">
    <source>
        <dbReference type="Pfam" id="PF13407"/>
    </source>
</evidence>
<dbReference type="InterPro" id="IPR013459">
    <property type="entry name" value="RhaS"/>
</dbReference>
<dbReference type="InterPro" id="IPR028082">
    <property type="entry name" value="Peripla_BP_I"/>
</dbReference>